<dbReference type="InterPro" id="IPR041373">
    <property type="entry name" value="RT_RNaseH"/>
</dbReference>
<dbReference type="EMBL" id="BMAW01033983">
    <property type="protein sequence ID" value="GFU32796.1"/>
    <property type="molecule type" value="Genomic_DNA"/>
</dbReference>
<evidence type="ECO:0000256" key="5">
    <source>
        <dbReference type="ARBA" id="ARBA00022801"/>
    </source>
</evidence>
<dbReference type="GO" id="GO:0004519">
    <property type="term" value="F:endonuclease activity"/>
    <property type="evidence" value="ECO:0007669"/>
    <property type="project" value="UniProtKB-KW"/>
</dbReference>
<accession>A0A8X6UL04</accession>
<dbReference type="InterPro" id="IPR050951">
    <property type="entry name" value="Retrovirus_Pol_polyprotein"/>
</dbReference>
<organism evidence="8 9">
    <name type="scientific">Nephila pilipes</name>
    <name type="common">Giant wood spider</name>
    <name type="synonym">Nephila maculata</name>
    <dbReference type="NCBI Taxonomy" id="299642"/>
    <lineage>
        <taxon>Eukaryota</taxon>
        <taxon>Metazoa</taxon>
        <taxon>Ecdysozoa</taxon>
        <taxon>Arthropoda</taxon>
        <taxon>Chelicerata</taxon>
        <taxon>Arachnida</taxon>
        <taxon>Araneae</taxon>
        <taxon>Araneomorphae</taxon>
        <taxon>Entelegynae</taxon>
        <taxon>Araneoidea</taxon>
        <taxon>Nephilidae</taxon>
        <taxon>Nephila</taxon>
    </lineage>
</organism>
<evidence type="ECO:0000256" key="3">
    <source>
        <dbReference type="ARBA" id="ARBA00022722"/>
    </source>
</evidence>
<evidence type="ECO:0000259" key="7">
    <source>
        <dbReference type="Pfam" id="PF17917"/>
    </source>
</evidence>
<dbReference type="GO" id="GO:0003964">
    <property type="term" value="F:RNA-directed DNA polymerase activity"/>
    <property type="evidence" value="ECO:0007669"/>
    <property type="project" value="UniProtKB-KW"/>
</dbReference>
<dbReference type="Gene3D" id="3.10.20.370">
    <property type="match status" value="1"/>
</dbReference>
<evidence type="ECO:0000256" key="2">
    <source>
        <dbReference type="ARBA" id="ARBA00022695"/>
    </source>
</evidence>
<keyword evidence="1" id="KW-0808">Transferase</keyword>
<dbReference type="AlphaFoldDB" id="A0A8X6UL04"/>
<comment type="caution">
    <text evidence="8">The sequence shown here is derived from an EMBL/GenBank/DDBJ whole genome shotgun (WGS) entry which is preliminary data.</text>
</comment>
<dbReference type="FunFam" id="3.10.20.370:FF:000001">
    <property type="entry name" value="Retrovirus-related Pol polyprotein from transposon 17.6-like protein"/>
    <property type="match status" value="1"/>
</dbReference>
<keyword evidence="5" id="KW-0378">Hydrolase</keyword>
<keyword evidence="3" id="KW-0540">Nuclease</keyword>
<keyword evidence="4" id="KW-0255">Endonuclease</keyword>
<dbReference type="SUPFAM" id="SSF56672">
    <property type="entry name" value="DNA/RNA polymerases"/>
    <property type="match status" value="1"/>
</dbReference>
<evidence type="ECO:0000256" key="6">
    <source>
        <dbReference type="ARBA" id="ARBA00022918"/>
    </source>
</evidence>
<sequence length="201" mass="22855">FISLLIAQRAAEIADKILDISPIQSEGAEKTFTDAKKALAEATPLKHPIPGALLSLWTDASDVAIGSSLMQLCGDKWEPIAFLPMKLNKSQRKWSTYDRELYALYASIKKFHHIHEGRNFSIYTDQKPLIFAFKQKPEKCSPRQLRHLDYISQFSIDIRHVNGKDNIIADTFSRIAIDVITTHSKLDYKTISQEQVNDPEL</sequence>
<feature type="non-terminal residue" evidence="8">
    <location>
        <position position="1"/>
    </location>
</feature>
<dbReference type="GO" id="GO:0016787">
    <property type="term" value="F:hydrolase activity"/>
    <property type="evidence" value="ECO:0007669"/>
    <property type="project" value="UniProtKB-KW"/>
</dbReference>
<name>A0A8X6UL04_NEPPI</name>
<evidence type="ECO:0000313" key="9">
    <source>
        <dbReference type="Proteomes" id="UP000887013"/>
    </source>
</evidence>
<dbReference type="Pfam" id="PF17917">
    <property type="entry name" value="RT_RNaseH"/>
    <property type="match status" value="1"/>
</dbReference>
<evidence type="ECO:0000313" key="8">
    <source>
        <dbReference type="EMBL" id="GFU32796.1"/>
    </source>
</evidence>
<dbReference type="CDD" id="cd09274">
    <property type="entry name" value="RNase_HI_RT_Ty3"/>
    <property type="match status" value="1"/>
</dbReference>
<keyword evidence="9" id="KW-1185">Reference proteome</keyword>
<dbReference type="OrthoDB" id="422540at2759"/>
<dbReference type="Proteomes" id="UP000887013">
    <property type="component" value="Unassembled WGS sequence"/>
</dbReference>
<proteinExistence type="predicted"/>
<evidence type="ECO:0000256" key="4">
    <source>
        <dbReference type="ARBA" id="ARBA00022759"/>
    </source>
</evidence>
<keyword evidence="2" id="KW-0548">Nucleotidyltransferase</keyword>
<gene>
    <name evidence="8" type="primary">Tf2-11_30</name>
    <name evidence="8" type="ORF">NPIL_609691</name>
</gene>
<dbReference type="PANTHER" id="PTHR37984">
    <property type="entry name" value="PROTEIN CBG26694"/>
    <property type="match status" value="1"/>
</dbReference>
<dbReference type="PANTHER" id="PTHR37984:SF5">
    <property type="entry name" value="PROTEIN NYNRIN-LIKE"/>
    <property type="match status" value="1"/>
</dbReference>
<reference evidence="8" key="1">
    <citation type="submission" date="2020-08" db="EMBL/GenBank/DDBJ databases">
        <title>Multicomponent nature underlies the extraordinary mechanical properties of spider dragline silk.</title>
        <authorList>
            <person name="Kono N."/>
            <person name="Nakamura H."/>
            <person name="Mori M."/>
            <person name="Yoshida Y."/>
            <person name="Ohtoshi R."/>
            <person name="Malay A.D."/>
            <person name="Moran D.A.P."/>
            <person name="Tomita M."/>
            <person name="Numata K."/>
            <person name="Arakawa K."/>
        </authorList>
    </citation>
    <scope>NUCLEOTIDE SEQUENCE</scope>
</reference>
<keyword evidence="6" id="KW-0695">RNA-directed DNA polymerase</keyword>
<protein>
    <submittedName>
        <fullName evidence="8">Transposon Tf2-11 polyprotein</fullName>
    </submittedName>
</protein>
<evidence type="ECO:0000256" key="1">
    <source>
        <dbReference type="ARBA" id="ARBA00022679"/>
    </source>
</evidence>
<dbReference type="InterPro" id="IPR043502">
    <property type="entry name" value="DNA/RNA_pol_sf"/>
</dbReference>
<feature type="domain" description="Reverse transcriptase RNase H-like" evidence="7">
    <location>
        <begin position="54"/>
        <end position="154"/>
    </location>
</feature>